<keyword evidence="3" id="KW-1185">Reference proteome</keyword>
<dbReference type="RefSeq" id="WP_323306499.1">
    <property type="nucleotide sequence ID" value="NZ_JAYGHX010000012.1"/>
</dbReference>
<dbReference type="EMBL" id="JAYGHX010000012">
    <property type="protein sequence ID" value="MEA5392556.1"/>
    <property type="molecule type" value="Genomic_DNA"/>
</dbReference>
<dbReference type="Gene3D" id="2.160.20.80">
    <property type="entry name" value="E3 ubiquitin-protein ligase SopA"/>
    <property type="match status" value="1"/>
</dbReference>
<comment type="caution">
    <text evidence="2">The sequence shown here is derived from an EMBL/GenBank/DDBJ whole genome shotgun (WGS) entry which is preliminary data.</text>
</comment>
<evidence type="ECO:0000313" key="2">
    <source>
        <dbReference type="EMBL" id="MEA5392556.1"/>
    </source>
</evidence>
<dbReference type="Pfam" id="PF00805">
    <property type="entry name" value="Pentapeptide"/>
    <property type="match status" value="2"/>
</dbReference>
<protein>
    <submittedName>
        <fullName evidence="2">Pentapeptide repeat-containing protein</fullName>
    </submittedName>
</protein>
<dbReference type="PANTHER" id="PTHR47485:SF1">
    <property type="entry name" value="THYLAKOID LUMENAL 17.4 KDA PROTEIN, CHLOROPLASTIC"/>
    <property type="match status" value="1"/>
</dbReference>
<proteinExistence type="predicted"/>
<name>A0ABU5RXW8_9CYAN</name>
<dbReference type="Proteomes" id="UP001304461">
    <property type="component" value="Unassembled WGS sequence"/>
</dbReference>
<dbReference type="PANTHER" id="PTHR47485">
    <property type="entry name" value="THYLAKOID LUMENAL 17.4 KDA PROTEIN, CHLOROPLASTIC"/>
    <property type="match status" value="1"/>
</dbReference>
<keyword evidence="1" id="KW-0677">Repeat</keyword>
<evidence type="ECO:0000256" key="1">
    <source>
        <dbReference type="ARBA" id="ARBA00022737"/>
    </source>
</evidence>
<reference evidence="2 3" key="1">
    <citation type="submission" date="2023-12" db="EMBL/GenBank/DDBJ databases">
        <title>Baltic Sea Cyanobacteria.</title>
        <authorList>
            <person name="Delbaje E."/>
            <person name="Fewer D.P."/>
            <person name="Shishido T.K."/>
        </authorList>
    </citation>
    <scope>NUCLEOTIDE SEQUENCE [LARGE SCALE GENOMIC DNA]</scope>
    <source>
        <strain evidence="2 3">UHCC 0139</strain>
    </source>
</reference>
<dbReference type="SUPFAM" id="SSF141571">
    <property type="entry name" value="Pentapeptide repeat-like"/>
    <property type="match status" value="2"/>
</dbReference>
<evidence type="ECO:0000313" key="3">
    <source>
        <dbReference type="Proteomes" id="UP001304461"/>
    </source>
</evidence>
<gene>
    <name evidence="2" type="ORF">VB738_14930</name>
</gene>
<dbReference type="InterPro" id="IPR001646">
    <property type="entry name" value="5peptide_repeat"/>
</dbReference>
<organism evidence="2 3">
    <name type="scientific">Cyanobium gracile UHCC 0139</name>
    <dbReference type="NCBI Taxonomy" id="3110308"/>
    <lineage>
        <taxon>Bacteria</taxon>
        <taxon>Bacillati</taxon>
        <taxon>Cyanobacteriota</taxon>
        <taxon>Cyanophyceae</taxon>
        <taxon>Synechococcales</taxon>
        <taxon>Prochlorococcaceae</taxon>
        <taxon>Cyanobium</taxon>
    </lineage>
</organism>
<sequence>MPLRPSSELPADLPVDLDALKRALAKGRRHFAGLRLGDLDGVALDLGDCDLHGGCFKEGRFGHARLAGANVEAACFQQALLWGADLSDLKAGGSFWHDADLSSARLQGADFSAALMHRCCLRGVLGAHSRWRSTRLVEADFRGGLDQRTDLGWADFQGADLSFAQMQGALLQGSDLRGACLYGTNMGGADLRDADLRGCDLRDTDLRDAMLEGTLLHDALLP</sequence>
<accession>A0ABU5RXW8</accession>